<protein>
    <submittedName>
        <fullName evidence="1">Uncharacterized protein</fullName>
    </submittedName>
</protein>
<proteinExistence type="predicted"/>
<name>A0A5J4Q8A1_9ZZZZ</name>
<dbReference type="EMBL" id="SNRY01004445">
    <property type="protein sequence ID" value="KAA6317672.1"/>
    <property type="molecule type" value="Genomic_DNA"/>
</dbReference>
<sequence length="69" mass="8107">MQNNVTYSSSVSPVIRVFRGFGMIFAEREREREREREYTIVFAGARNLKKLFYNLYLAGAIFSAGRFKF</sequence>
<gene>
    <name evidence="1" type="ORF">EZS27_032207</name>
</gene>
<evidence type="ECO:0000313" key="1">
    <source>
        <dbReference type="EMBL" id="KAA6317672.1"/>
    </source>
</evidence>
<organism evidence="1">
    <name type="scientific">termite gut metagenome</name>
    <dbReference type="NCBI Taxonomy" id="433724"/>
    <lineage>
        <taxon>unclassified sequences</taxon>
        <taxon>metagenomes</taxon>
        <taxon>organismal metagenomes</taxon>
    </lineage>
</organism>
<reference evidence="1" key="1">
    <citation type="submission" date="2019-03" db="EMBL/GenBank/DDBJ databases">
        <title>Single cell metagenomics reveals metabolic interactions within the superorganism composed of flagellate Streblomastix strix and complex community of Bacteroidetes bacteria on its surface.</title>
        <authorList>
            <person name="Treitli S.C."/>
            <person name="Kolisko M."/>
            <person name="Husnik F."/>
            <person name="Keeling P."/>
            <person name="Hampl V."/>
        </authorList>
    </citation>
    <scope>NUCLEOTIDE SEQUENCE</scope>
    <source>
        <strain evidence="1">STM</strain>
    </source>
</reference>
<comment type="caution">
    <text evidence="1">The sequence shown here is derived from an EMBL/GenBank/DDBJ whole genome shotgun (WGS) entry which is preliminary data.</text>
</comment>
<accession>A0A5J4Q8A1</accession>
<dbReference type="AlphaFoldDB" id="A0A5J4Q8A1"/>